<comment type="caution">
    <text evidence="2">The sequence shown here is derived from an EMBL/GenBank/DDBJ whole genome shotgun (WGS) entry which is preliminary data.</text>
</comment>
<evidence type="ECO:0000313" key="3">
    <source>
        <dbReference type="Proteomes" id="UP001589693"/>
    </source>
</evidence>
<dbReference type="PANTHER" id="PTHR46018:SF4">
    <property type="entry name" value="METALLO-HYDROLASE YHFI-RELATED"/>
    <property type="match status" value="1"/>
</dbReference>
<dbReference type="EMBL" id="JBHLZU010000018">
    <property type="protein sequence ID" value="MFB9906741.1"/>
    <property type="molecule type" value="Genomic_DNA"/>
</dbReference>
<dbReference type="PANTHER" id="PTHR46018">
    <property type="entry name" value="ZINC PHOSPHODIESTERASE ELAC PROTEIN 1"/>
    <property type="match status" value="1"/>
</dbReference>
<accession>A0ABV6A0T0</accession>
<dbReference type="CDD" id="cd07716">
    <property type="entry name" value="RNaseZ_short-form-like_MBL-fold"/>
    <property type="match status" value="1"/>
</dbReference>
<proteinExistence type="predicted"/>
<dbReference type="Gene3D" id="3.60.15.10">
    <property type="entry name" value="Ribonuclease Z/Hydroxyacylglutathione hydrolase-like"/>
    <property type="match status" value="1"/>
</dbReference>
<dbReference type="RefSeq" id="WP_377855539.1">
    <property type="nucleotide sequence ID" value="NZ_JBHLZU010000018.1"/>
</dbReference>
<name>A0ABV6A0T0_9PSEU</name>
<dbReference type="InterPro" id="IPR001279">
    <property type="entry name" value="Metallo-B-lactamas"/>
</dbReference>
<dbReference type="Pfam" id="PF12706">
    <property type="entry name" value="Lactamase_B_2"/>
    <property type="match status" value="1"/>
</dbReference>
<protein>
    <submittedName>
        <fullName evidence="2">MBL fold metallo-hydrolase</fullName>
    </submittedName>
</protein>
<organism evidence="2 3">
    <name type="scientific">Allokutzneria oryzae</name>
    <dbReference type="NCBI Taxonomy" id="1378989"/>
    <lineage>
        <taxon>Bacteria</taxon>
        <taxon>Bacillati</taxon>
        <taxon>Actinomycetota</taxon>
        <taxon>Actinomycetes</taxon>
        <taxon>Pseudonocardiales</taxon>
        <taxon>Pseudonocardiaceae</taxon>
        <taxon>Allokutzneria</taxon>
    </lineage>
</organism>
<sequence>MSSLSLTVLGAGTPYPRPDNACSGYLLRTEESAVWVDAGPGSFANLQRHVSPDRLSAIWISHLHADHFADLAAAYYALAFSELRPQRRIPVYGPIGWGGRLEAFLTNAHVAAMSAVFEEHELHDGHDVDVDGIRLTSRAVHHGIPAFGVRAEHNGTVLAYSGDTGPCAALDELAHGADVLLCEADSDDEMDTAFHCTPEDAGEAARKAGVRQLLLTHVGPAMTPDWAAQRAAKVYCGRTAAVAENETYELR</sequence>
<evidence type="ECO:0000313" key="2">
    <source>
        <dbReference type="EMBL" id="MFB9906741.1"/>
    </source>
</evidence>
<dbReference type="Proteomes" id="UP001589693">
    <property type="component" value="Unassembled WGS sequence"/>
</dbReference>
<reference evidence="2 3" key="1">
    <citation type="submission" date="2024-09" db="EMBL/GenBank/DDBJ databases">
        <authorList>
            <person name="Sun Q."/>
            <person name="Mori K."/>
        </authorList>
    </citation>
    <scope>NUCLEOTIDE SEQUENCE [LARGE SCALE GENOMIC DNA]</scope>
    <source>
        <strain evidence="2 3">TBRC 7907</strain>
    </source>
</reference>
<feature type="domain" description="Metallo-beta-lactamase" evidence="1">
    <location>
        <begin position="34"/>
        <end position="217"/>
    </location>
</feature>
<gene>
    <name evidence="2" type="ORF">ACFFQA_22635</name>
</gene>
<keyword evidence="3" id="KW-1185">Reference proteome</keyword>
<dbReference type="InterPro" id="IPR036866">
    <property type="entry name" value="RibonucZ/Hydroxyglut_hydro"/>
</dbReference>
<evidence type="ECO:0000259" key="1">
    <source>
        <dbReference type="Pfam" id="PF12706"/>
    </source>
</evidence>
<dbReference type="SUPFAM" id="SSF56281">
    <property type="entry name" value="Metallo-hydrolase/oxidoreductase"/>
    <property type="match status" value="1"/>
</dbReference>